<dbReference type="Proteomes" id="UP000002011">
    <property type="component" value="Chromosome"/>
</dbReference>
<keyword evidence="2" id="KW-1185">Reference proteome</keyword>
<dbReference type="InterPro" id="IPR052918">
    <property type="entry name" value="Motility_Chemotaxis_Reg"/>
</dbReference>
<name>C6VYU2_DYAFD</name>
<protein>
    <recommendedName>
        <fullName evidence="3">Beta-propeller repeat protein</fullName>
    </recommendedName>
</protein>
<dbReference type="eggNOG" id="COG1520">
    <property type="taxonomic scope" value="Bacteria"/>
</dbReference>
<dbReference type="InterPro" id="IPR010620">
    <property type="entry name" value="SBBP_repeat"/>
</dbReference>
<dbReference type="PANTHER" id="PTHR35580:SF1">
    <property type="entry name" value="PHYTASE-LIKE DOMAIN-CONTAINING PROTEIN"/>
    <property type="match status" value="1"/>
</dbReference>
<dbReference type="SUPFAM" id="SSF101898">
    <property type="entry name" value="NHL repeat"/>
    <property type="match status" value="1"/>
</dbReference>
<organism evidence="1 2">
    <name type="scientific">Dyadobacter fermentans (strain ATCC 700827 / DSM 18053 / CIP 107007 / KCTC 52180 / NS114)</name>
    <dbReference type="NCBI Taxonomy" id="471854"/>
    <lineage>
        <taxon>Bacteria</taxon>
        <taxon>Pseudomonadati</taxon>
        <taxon>Bacteroidota</taxon>
        <taxon>Cytophagia</taxon>
        <taxon>Cytophagales</taxon>
        <taxon>Spirosomataceae</taxon>
        <taxon>Dyadobacter</taxon>
    </lineage>
</organism>
<evidence type="ECO:0008006" key="3">
    <source>
        <dbReference type="Google" id="ProtNLM"/>
    </source>
</evidence>
<gene>
    <name evidence="1" type="ordered locus">Dfer_2225</name>
</gene>
<reference evidence="1 2" key="1">
    <citation type="journal article" date="2009" name="Stand. Genomic Sci.">
        <title>Complete genome sequence of Dyadobacter fermentans type strain (NS114).</title>
        <authorList>
            <person name="Lang E."/>
            <person name="Lapidus A."/>
            <person name="Chertkov O."/>
            <person name="Brettin T."/>
            <person name="Detter J.C."/>
            <person name="Han C."/>
            <person name="Copeland A."/>
            <person name="Glavina Del Rio T."/>
            <person name="Nolan M."/>
            <person name="Chen F."/>
            <person name="Lucas S."/>
            <person name="Tice H."/>
            <person name="Cheng J.F."/>
            <person name="Land M."/>
            <person name="Hauser L."/>
            <person name="Chang Y.J."/>
            <person name="Jeffries C.D."/>
            <person name="Kopitz M."/>
            <person name="Bruce D."/>
            <person name="Goodwin L."/>
            <person name="Pitluck S."/>
            <person name="Ovchinnikova G."/>
            <person name="Pati A."/>
            <person name="Ivanova N."/>
            <person name="Mavrommatis K."/>
            <person name="Chen A."/>
            <person name="Palaniappan K."/>
            <person name="Chain P."/>
            <person name="Bristow J."/>
            <person name="Eisen J.A."/>
            <person name="Markowitz V."/>
            <person name="Hugenholtz P."/>
            <person name="Goker M."/>
            <person name="Rohde M."/>
            <person name="Kyrpides N.C."/>
            <person name="Klenk H.P."/>
        </authorList>
    </citation>
    <scope>NUCLEOTIDE SEQUENCE [LARGE SCALE GENOMIC DNA]</scope>
    <source>
        <strain evidence="2">ATCC 700827 / DSM 18053 / CIP 107007 / KCTC 52180 / NS114</strain>
    </source>
</reference>
<accession>C6VYU2</accession>
<dbReference type="HOGENOM" id="CLU_035227_1_1_10"/>
<dbReference type="Gene3D" id="2.120.10.30">
    <property type="entry name" value="TolB, C-terminal domain"/>
    <property type="match status" value="1"/>
</dbReference>
<proteinExistence type="predicted"/>
<dbReference type="Gene3D" id="2.40.10.500">
    <property type="match status" value="1"/>
</dbReference>
<evidence type="ECO:0000313" key="2">
    <source>
        <dbReference type="Proteomes" id="UP000002011"/>
    </source>
</evidence>
<sequence length="430" mass="45131">MRVIMKFLYAAILCLVLWQCKKSETGEIVPEPAHNADKPALNPLPAMISAPNSLGLDVAMDNADNVYVSGSFYGTTEFGTAVGGNDVFIAKYKPNGELEWSRTLGGPKSDEGRGIAVDGSGNVYVTGDFYGTLTSGDIAITSHGDADAFIVKYNTQGEFQWIRAYGSDGGERGQAIAVDMNGNAYATGEYQGTGVFGNTSKQSAGEFDAFIVKYSTDGAFEWVQSGGGASRDTGYGITTDKRTGEVYVTGFFMGTTTFGNTSVTSKGTLPGEGDVFLAKYNSQGEFVWMKAFGGDVSSGGFDVAVDGSGNIFALKNGAPGGSLVKLDAAGNMLWEQILKFDGSGTAVDVDKSGNAYVVKLGSAILKYNSDGIIQQAQLPRSSESIIGTGIAVNPNGKLFISGYYKGTLTYGGMARNDAGWVNMFAIGGDF</sequence>
<dbReference type="InterPro" id="IPR011042">
    <property type="entry name" value="6-blade_b-propeller_TolB-like"/>
</dbReference>
<dbReference type="PANTHER" id="PTHR35580">
    <property type="entry name" value="CELL SURFACE GLYCOPROTEIN (S-LAYER PROTEIN)-LIKE PROTEIN"/>
    <property type="match status" value="1"/>
</dbReference>
<dbReference type="STRING" id="471854.Dfer_2225"/>
<dbReference type="Pfam" id="PF06739">
    <property type="entry name" value="SBBP"/>
    <property type="match status" value="1"/>
</dbReference>
<dbReference type="EMBL" id="CP001619">
    <property type="protein sequence ID" value="ACT93447.1"/>
    <property type="molecule type" value="Genomic_DNA"/>
</dbReference>
<dbReference type="KEGG" id="dfe:Dfer_2225"/>
<evidence type="ECO:0000313" key="1">
    <source>
        <dbReference type="EMBL" id="ACT93447.1"/>
    </source>
</evidence>
<dbReference type="AlphaFoldDB" id="C6VYU2"/>